<organism evidence="2 3">
    <name type="scientific">Amphibalanus amphitrite</name>
    <name type="common">Striped barnacle</name>
    <name type="synonym">Balanus amphitrite</name>
    <dbReference type="NCBI Taxonomy" id="1232801"/>
    <lineage>
        <taxon>Eukaryota</taxon>
        <taxon>Metazoa</taxon>
        <taxon>Ecdysozoa</taxon>
        <taxon>Arthropoda</taxon>
        <taxon>Crustacea</taxon>
        <taxon>Multicrustacea</taxon>
        <taxon>Cirripedia</taxon>
        <taxon>Thoracica</taxon>
        <taxon>Thoracicalcarea</taxon>
        <taxon>Balanomorpha</taxon>
        <taxon>Balanoidea</taxon>
        <taxon>Balanidae</taxon>
        <taxon>Amphibalaninae</taxon>
        <taxon>Amphibalanus</taxon>
    </lineage>
</organism>
<dbReference type="OrthoDB" id="5971203at2759"/>
<reference evidence="2 3" key="1">
    <citation type="submission" date="2019-07" db="EMBL/GenBank/DDBJ databases">
        <title>Draft genome assembly of a fouling barnacle, Amphibalanus amphitrite (Darwin, 1854): The first reference genome for Thecostraca.</title>
        <authorList>
            <person name="Kim W."/>
        </authorList>
    </citation>
    <scope>NUCLEOTIDE SEQUENCE [LARGE SCALE GENOMIC DNA]</scope>
    <source>
        <strain evidence="2">SNU_AA5</strain>
        <tissue evidence="2">Soma without cirri and trophi</tissue>
    </source>
</reference>
<evidence type="ECO:0000313" key="2">
    <source>
        <dbReference type="EMBL" id="KAF0314754.1"/>
    </source>
</evidence>
<dbReference type="Proteomes" id="UP000440578">
    <property type="component" value="Unassembled WGS sequence"/>
</dbReference>
<dbReference type="NCBIfam" id="NF040941">
    <property type="entry name" value="GGGWT_bact"/>
    <property type="match status" value="1"/>
</dbReference>
<feature type="chain" id="PRO_5025362516" description="Fibrinogen C-terminal domain-containing protein" evidence="1">
    <location>
        <begin position="23"/>
        <end position="291"/>
    </location>
</feature>
<protein>
    <recommendedName>
        <fullName evidence="4">Fibrinogen C-terminal domain-containing protein</fullName>
    </recommendedName>
</protein>
<dbReference type="Gene3D" id="3.90.215.10">
    <property type="entry name" value="Gamma Fibrinogen, chain A, domain 1"/>
    <property type="match status" value="1"/>
</dbReference>
<evidence type="ECO:0000313" key="3">
    <source>
        <dbReference type="Proteomes" id="UP000440578"/>
    </source>
</evidence>
<evidence type="ECO:0000256" key="1">
    <source>
        <dbReference type="SAM" id="SignalP"/>
    </source>
</evidence>
<evidence type="ECO:0008006" key="4">
    <source>
        <dbReference type="Google" id="ProtNLM"/>
    </source>
</evidence>
<dbReference type="SUPFAM" id="SSF56496">
    <property type="entry name" value="Fibrinogen C-terminal domain-like"/>
    <property type="match status" value="1"/>
</dbReference>
<name>A0A6A4XF98_AMPAM</name>
<proteinExistence type="predicted"/>
<dbReference type="EMBL" id="VIIS01000001">
    <property type="protein sequence ID" value="KAF0314754.1"/>
    <property type="molecule type" value="Genomic_DNA"/>
</dbReference>
<feature type="signal peptide" evidence="1">
    <location>
        <begin position="1"/>
        <end position="22"/>
    </location>
</feature>
<accession>A0A6A4XF98</accession>
<dbReference type="AlphaFoldDB" id="A0A6A4XF98"/>
<keyword evidence="3" id="KW-1185">Reference proteome</keyword>
<dbReference type="InterPro" id="IPR036056">
    <property type="entry name" value="Fibrinogen-like_C"/>
</dbReference>
<comment type="caution">
    <text evidence="2">The sequence shown here is derived from an EMBL/GenBank/DDBJ whole genome shotgun (WGS) entry which is preliminary data.</text>
</comment>
<sequence>MAGRRIVSLVVLLVAGVHRSPADDDQQPADDMQSAIMARLLGRLGAALVTEAKCERWPLALPVNVMRDYIQPSGSATACARSCLQLRNQGGAPQDGVYWFTGMPVPVMCDFSHDGGGWTLLFASKRRNNWDMLFILSSNPLSASLIGPYSILRHADAIRDLGTGSRFAYRIEAQAAERGRRHWGGVWSAPRHYSFVDETGNQTDVELITRFDSWEYSERGIEKRMPWLRGGTDVVLTTSAPDSEFGWGTLATSRLSDDYHWNNAPWMEKEAEHSGAMNYCIINQWTYNAVV</sequence>
<gene>
    <name evidence="2" type="ORF">FJT64_000024</name>
</gene>
<dbReference type="InterPro" id="IPR014716">
    <property type="entry name" value="Fibrinogen_a/b/g_C_1"/>
</dbReference>
<keyword evidence="1" id="KW-0732">Signal</keyword>